<dbReference type="InterPro" id="IPR036677">
    <property type="entry name" value="EutN_CcmL_sf"/>
</dbReference>
<dbReference type="RefSeq" id="WP_207672589.1">
    <property type="nucleotide sequence ID" value="NZ_JAFREM010000010.1"/>
</dbReference>
<dbReference type="Pfam" id="PF03319">
    <property type="entry name" value="EutN_CcmL"/>
    <property type="match status" value="1"/>
</dbReference>
<gene>
    <name evidence="4" type="ORF">JZO70_05710</name>
</gene>
<dbReference type="EMBL" id="JAFREM010000010">
    <property type="protein sequence ID" value="MBO1305645.1"/>
    <property type="molecule type" value="Genomic_DNA"/>
</dbReference>
<evidence type="ECO:0000256" key="2">
    <source>
        <dbReference type="ARBA" id="ARBA00023669"/>
    </source>
</evidence>
<keyword evidence="3" id="KW-1283">Bacterial microcompartment</keyword>
<sequence>MYIGKVVGNVVSTKKEAALTGYKLMIVELIQRNTQEKLEEIVAIDLVGAGRGEFVLVVRGSSARMATKKHDAPIDAAIIGIIDTFDE</sequence>
<comment type="caution">
    <text evidence="4">The sequence shown here is derived from an EMBL/GenBank/DDBJ whole genome shotgun (WGS) entry which is preliminary data.</text>
</comment>
<dbReference type="Proteomes" id="UP000664601">
    <property type="component" value="Unassembled WGS sequence"/>
</dbReference>
<dbReference type="PANTHER" id="PTHR36539">
    <property type="entry name" value="ETHANOLAMINE UTILIZATION PROTEIN EUTN"/>
    <property type="match status" value="1"/>
</dbReference>
<comment type="subcellular location">
    <subcellularLocation>
        <location evidence="1">Carboxysome</location>
    </subcellularLocation>
</comment>
<name>A0ABS3L7Q9_9ENTE</name>
<dbReference type="PANTHER" id="PTHR36539:SF1">
    <property type="entry name" value="BACTERIAL MICROCOMPARTMENT SHELL VERTEX PROTEIN EUTN"/>
    <property type="match status" value="1"/>
</dbReference>
<dbReference type="PROSITE" id="PS51932">
    <property type="entry name" value="BMV"/>
    <property type="match status" value="1"/>
</dbReference>
<dbReference type="Gene3D" id="2.40.50.220">
    <property type="entry name" value="EutN/Ccml"/>
    <property type="match status" value="1"/>
</dbReference>
<evidence type="ECO:0000313" key="4">
    <source>
        <dbReference type="EMBL" id="MBO1305645.1"/>
    </source>
</evidence>
<keyword evidence="5" id="KW-1185">Reference proteome</keyword>
<dbReference type="CDD" id="cd01614">
    <property type="entry name" value="EutN_CcmL"/>
    <property type="match status" value="1"/>
</dbReference>
<proteinExistence type="predicted"/>
<evidence type="ECO:0000256" key="1">
    <source>
        <dbReference type="ARBA" id="ARBA00023587"/>
    </source>
</evidence>
<evidence type="ECO:0000256" key="3">
    <source>
        <dbReference type="ARBA" id="ARBA00024446"/>
    </source>
</evidence>
<organism evidence="4 5">
    <name type="scientific">Candidatus Enterococcus moelleringii</name>
    <dbReference type="NCBI Taxonomy" id="2815325"/>
    <lineage>
        <taxon>Bacteria</taxon>
        <taxon>Bacillati</taxon>
        <taxon>Bacillota</taxon>
        <taxon>Bacilli</taxon>
        <taxon>Lactobacillales</taxon>
        <taxon>Enterococcaceae</taxon>
        <taxon>Enterococcus</taxon>
    </lineage>
</organism>
<accession>A0ABS3L7Q9</accession>
<dbReference type="SUPFAM" id="SSF159133">
    <property type="entry name" value="EutN/CcmL-like"/>
    <property type="match status" value="1"/>
</dbReference>
<reference evidence="4 5" key="1">
    <citation type="submission" date="2021-03" db="EMBL/GenBank/DDBJ databases">
        <title>Enterococcal diversity collection.</title>
        <authorList>
            <person name="Gilmore M.S."/>
            <person name="Schwartzman J."/>
            <person name="Van Tyne D."/>
            <person name="Martin M."/>
            <person name="Earl A.M."/>
            <person name="Manson A.L."/>
            <person name="Straub T."/>
            <person name="Salamzade R."/>
            <person name="Saavedra J."/>
            <person name="Lebreton F."/>
            <person name="Prichula J."/>
            <person name="Schaufler K."/>
            <person name="Gaca A."/>
            <person name="Sgardioli B."/>
            <person name="Wagenaar J."/>
            <person name="Strong T."/>
        </authorList>
    </citation>
    <scope>NUCLEOTIDE SEQUENCE [LARGE SCALE GENOMIC DNA]</scope>
    <source>
        <strain evidence="4 5">669A</strain>
    </source>
</reference>
<dbReference type="InterPro" id="IPR004992">
    <property type="entry name" value="EutN_CcmL"/>
</dbReference>
<keyword evidence="2" id="KW-1282">Carboxysome</keyword>
<evidence type="ECO:0000313" key="5">
    <source>
        <dbReference type="Proteomes" id="UP000664601"/>
    </source>
</evidence>
<protein>
    <submittedName>
        <fullName evidence="4">EutN/CcmL family microcompartment protein</fullName>
    </submittedName>
</protein>